<dbReference type="Pfam" id="PF23255">
    <property type="entry name" value="DUF7070"/>
    <property type="match status" value="1"/>
</dbReference>
<reference evidence="9" key="2">
    <citation type="submission" date="2025-09" db="UniProtKB">
        <authorList>
            <consortium name="Ensembl"/>
        </authorList>
    </citation>
    <scope>IDENTIFICATION</scope>
</reference>
<name>A0A8C5CUH3_GADMO</name>
<dbReference type="Pfam" id="PF23052">
    <property type="entry name" value="KH_N4BP1_2nd"/>
    <property type="match status" value="1"/>
</dbReference>
<evidence type="ECO:0000259" key="5">
    <source>
        <dbReference type="Pfam" id="PF23052"/>
    </source>
</evidence>
<feature type="region of interest" description="Disordered" evidence="2">
    <location>
        <begin position="539"/>
        <end position="650"/>
    </location>
</feature>
<feature type="domain" description="DUF7070" evidence="8">
    <location>
        <begin position="492"/>
        <end position="537"/>
    </location>
</feature>
<protein>
    <submittedName>
        <fullName evidence="9">KH and NYN domain containing</fullName>
    </submittedName>
</protein>
<evidence type="ECO:0000259" key="8">
    <source>
        <dbReference type="Pfam" id="PF23255"/>
    </source>
</evidence>
<dbReference type="InterPro" id="IPR056631">
    <property type="entry name" value="UBA_N4BP1"/>
</dbReference>
<evidence type="ECO:0000259" key="7">
    <source>
        <dbReference type="Pfam" id="PF23054"/>
    </source>
</evidence>
<dbReference type="OMA" id="SCGYTEQ"/>
<feature type="region of interest" description="Disordered" evidence="2">
    <location>
        <begin position="452"/>
        <end position="492"/>
    </location>
</feature>
<dbReference type="OrthoDB" id="392925at2759"/>
<dbReference type="InterPro" id="IPR056578">
    <property type="entry name" value="UBA_N4BP1_C"/>
</dbReference>
<reference evidence="9" key="1">
    <citation type="submission" date="2025-08" db="UniProtKB">
        <authorList>
            <consortium name="Ensembl"/>
        </authorList>
    </citation>
    <scope>IDENTIFICATION</scope>
</reference>
<dbReference type="Pfam" id="PF11977">
    <property type="entry name" value="RNase_Zc3h12a"/>
    <property type="match status" value="1"/>
</dbReference>
<dbReference type="InterPro" id="IPR036612">
    <property type="entry name" value="KH_dom_type_1_sf"/>
</dbReference>
<dbReference type="InterPro" id="IPR056630">
    <property type="entry name" value="KH_N4BP1_2nd"/>
</dbReference>
<feature type="domain" description="N4BP1 second type I KH-domain" evidence="5">
    <location>
        <begin position="84"/>
        <end position="206"/>
    </location>
</feature>
<dbReference type="GeneTree" id="ENSGT00940000161519"/>
<dbReference type="InterPro" id="IPR051101">
    <property type="entry name" value="ZC3H12/N4BP1_RNase_Reg"/>
</dbReference>
<dbReference type="PANTHER" id="PTHR12876:SF28">
    <property type="entry name" value="PROTEIN KHNYN"/>
    <property type="match status" value="1"/>
</dbReference>
<dbReference type="Ensembl" id="ENSGMOT00000076748.1">
    <property type="protein sequence ID" value="ENSGMOP00000067271.1"/>
    <property type="gene ID" value="ENSGMOG00000036768.1"/>
</dbReference>
<dbReference type="GO" id="GO:0003729">
    <property type="term" value="F:mRNA binding"/>
    <property type="evidence" value="ECO:0007669"/>
    <property type="project" value="TreeGrafter"/>
</dbReference>
<evidence type="ECO:0000256" key="2">
    <source>
        <dbReference type="SAM" id="MobiDB-lite"/>
    </source>
</evidence>
<proteinExistence type="inferred from homology"/>
<comment type="similarity">
    <text evidence="1">Belongs to the N4BP1 family.</text>
</comment>
<dbReference type="GO" id="GO:0005634">
    <property type="term" value="C:nucleus"/>
    <property type="evidence" value="ECO:0007669"/>
    <property type="project" value="TreeGrafter"/>
</dbReference>
<dbReference type="AlphaFoldDB" id="A0A8C5CUH3"/>
<feature type="compositionally biased region" description="Gly residues" evidence="2">
    <location>
        <begin position="322"/>
        <end position="336"/>
    </location>
</feature>
<evidence type="ECO:0000259" key="3">
    <source>
        <dbReference type="Pfam" id="PF11977"/>
    </source>
</evidence>
<feature type="compositionally biased region" description="Acidic residues" evidence="2">
    <location>
        <begin position="358"/>
        <end position="368"/>
    </location>
</feature>
<dbReference type="CDD" id="cd18728">
    <property type="entry name" value="PIN_N4BP1-like"/>
    <property type="match status" value="1"/>
</dbReference>
<feature type="compositionally biased region" description="Basic and acidic residues" evidence="2">
    <location>
        <begin position="265"/>
        <end position="278"/>
    </location>
</feature>
<sequence>MDPSHSGSVREGELMVKDEFACAGTLRDSLTSQRHSVEKIFRVSFGIGTEDVPHNDGQMWLNLRGASHNVAAAKLFVRGLVNEEQQQEVPYPGFLHCVFCGAQGLFMDCLIKNTSAYIVVGSHGCLLISGLTEPVVQAYSLITDLLERFHITQDQCPETGSRALGKSLDSSRAFNCLVRKWEDKHTPELLALPEAAKQGLLALVKESGLYSSPGSLDRSSECLDQPTGHGSPSPVSGGPARLGWESGNIASALASNACARLGPEGTRDPDGQEAERRRAAPHLVAEHPSPATERPGWGLTGPPAEDLPPWDASGPPGHTAAGNGGRGGGGGGGGDGAEQRPEEEEAVRAEALEGKVEEEPEEGDMEDGEAVLSLGSQKEFRLLLKFFTAMGYTEQVVRQVLARTGPREASQILDLVQQEQDCSDRSPEPGARSGQVKLSPKSDLPIIDFLNRRRQAQRNYPTETEVGEAGTGEKGRGMRREPSRDEGRGDPEEDFVLAVVKRAAASCGYKEEKVAEVYGSLPDLSTHQLILRLQREAGTLGVPKEEGEEGLLEWEARRTGPGEEGRGRLGGHLTPAQIAPKERKPSVALRPQEPLPKPSVSTATPPPPEVRGPPLLTYPATGLGPGPTPRHLPHAGQKAKKTETSPLLPYSHQPQPHVPFIYPQAPGHLPPTGQNNKTSNPSAEFPYPFPPPDPAHQHQPPLHLPGPALKDPPQGFLAAPWSTGALVTGEQRFLEGLRQTFDLQLPAQPGDPGLRMIIIDGSNVAMSHGLGHFFSCRGIALAVQHFWTRGHRRISTFLPQWRQKRDPKIKEQHYLTELQELGLLSYTPSREVLGKRINSYDDRFMLQLAQTTDGVIVTNDNLRDLLDESQAWMDIIKKRLLQYTFVGDLFMVPDDPLGRGGPHLDHFLRSEHWTPYPGSHSFAGVASPFPASKLPRAKTEVLQYHDLTPGGAAPEPEPRGIRAAGGKKKSGPGRAASPGKVTRSGGWKAGPERGVDETARLRDSLCQVFPGQDSTVGLVLQRHPTETDINFLSHLVLELQKG</sequence>
<feature type="region of interest" description="Disordered" evidence="2">
    <location>
        <begin position="418"/>
        <end position="439"/>
    </location>
</feature>
<evidence type="ECO:0000313" key="9">
    <source>
        <dbReference type="Ensembl" id="ENSGMOP00000067271.1"/>
    </source>
</evidence>
<feature type="region of interest" description="Disordered" evidence="2">
    <location>
        <begin position="947"/>
        <end position="994"/>
    </location>
</feature>
<dbReference type="Pfam" id="PF23053">
    <property type="entry name" value="UBA_N4BP1"/>
    <property type="match status" value="1"/>
</dbReference>
<feature type="domain" description="N4BP1 UBA-like" evidence="6">
    <location>
        <begin position="378"/>
        <end position="421"/>
    </location>
</feature>
<feature type="compositionally biased region" description="Basic and acidic residues" evidence="2">
    <location>
        <begin position="471"/>
        <end position="490"/>
    </location>
</feature>
<dbReference type="SUPFAM" id="SSF54791">
    <property type="entry name" value="Eukaryotic type KH-domain (KH-domain type I)"/>
    <property type="match status" value="1"/>
</dbReference>
<evidence type="ECO:0000259" key="4">
    <source>
        <dbReference type="Pfam" id="PF23050"/>
    </source>
</evidence>
<evidence type="ECO:0000313" key="10">
    <source>
        <dbReference type="Proteomes" id="UP000694546"/>
    </source>
</evidence>
<dbReference type="InterPro" id="IPR055498">
    <property type="entry name" value="DUF7070"/>
</dbReference>
<dbReference type="Pfam" id="PF23050">
    <property type="entry name" value="KH_N4BP1_1st"/>
    <property type="match status" value="1"/>
</dbReference>
<keyword evidence="10" id="KW-1185">Reference proteome</keyword>
<gene>
    <name evidence="9" type="primary">khnyn</name>
</gene>
<dbReference type="Gene3D" id="3.40.50.11980">
    <property type="match status" value="1"/>
</dbReference>
<dbReference type="Pfam" id="PF23054">
    <property type="entry name" value="UBA_N4BP1_C"/>
    <property type="match status" value="1"/>
</dbReference>
<feature type="compositionally biased region" description="Basic and acidic residues" evidence="2">
    <location>
        <begin position="554"/>
        <end position="567"/>
    </location>
</feature>
<feature type="domain" description="RNase NYN" evidence="3">
    <location>
        <begin position="754"/>
        <end position="905"/>
    </location>
</feature>
<dbReference type="GO" id="GO:0004521">
    <property type="term" value="F:RNA endonuclease activity"/>
    <property type="evidence" value="ECO:0007669"/>
    <property type="project" value="TreeGrafter"/>
</dbReference>
<feature type="region of interest" description="Disordered" evidence="2">
    <location>
        <begin position="260"/>
        <end position="368"/>
    </location>
</feature>
<feature type="compositionally biased region" description="Basic and acidic residues" evidence="2">
    <location>
        <begin position="346"/>
        <end position="357"/>
    </location>
</feature>
<dbReference type="PANTHER" id="PTHR12876">
    <property type="entry name" value="N4BP1-RELATED"/>
    <property type="match status" value="1"/>
</dbReference>
<dbReference type="Proteomes" id="UP000694546">
    <property type="component" value="Chromosome 17"/>
</dbReference>
<evidence type="ECO:0000259" key="6">
    <source>
        <dbReference type="Pfam" id="PF23053"/>
    </source>
</evidence>
<evidence type="ECO:0000256" key="1">
    <source>
        <dbReference type="ARBA" id="ARBA00038274"/>
    </source>
</evidence>
<feature type="compositionally biased region" description="Low complexity" evidence="2">
    <location>
        <begin position="230"/>
        <end position="239"/>
    </location>
</feature>
<feature type="domain" description="N4BP1 C-terminal UBA" evidence="7">
    <location>
        <begin position="992"/>
        <end position="1038"/>
    </location>
</feature>
<feature type="region of interest" description="Disordered" evidence="2">
    <location>
        <begin position="215"/>
        <end position="244"/>
    </location>
</feature>
<dbReference type="InterPro" id="IPR021869">
    <property type="entry name" value="RNase_Zc3h12_NYN"/>
</dbReference>
<accession>A0A8C5CUH3</accession>
<feature type="domain" description="N4BP1 first type I KH-domain" evidence="4">
    <location>
        <begin position="18"/>
        <end position="82"/>
    </location>
</feature>
<dbReference type="GO" id="GO:0036464">
    <property type="term" value="C:cytoplasmic ribonucleoprotein granule"/>
    <property type="evidence" value="ECO:0007669"/>
    <property type="project" value="TreeGrafter"/>
</dbReference>
<organism evidence="9 10">
    <name type="scientific">Gadus morhua</name>
    <name type="common">Atlantic cod</name>
    <dbReference type="NCBI Taxonomy" id="8049"/>
    <lineage>
        <taxon>Eukaryota</taxon>
        <taxon>Metazoa</taxon>
        <taxon>Chordata</taxon>
        <taxon>Craniata</taxon>
        <taxon>Vertebrata</taxon>
        <taxon>Euteleostomi</taxon>
        <taxon>Actinopterygii</taxon>
        <taxon>Neopterygii</taxon>
        <taxon>Teleostei</taxon>
        <taxon>Neoteleostei</taxon>
        <taxon>Acanthomorphata</taxon>
        <taxon>Zeiogadaria</taxon>
        <taxon>Gadariae</taxon>
        <taxon>Gadiformes</taxon>
        <taxon>Gadoidei</taxon>
        <taxon>Gadidae</taxon>
        <taxon>Gadus</taxon>
    </lineage>
</organism>
<dbReference type="InterPro" id="IPR056629">
    <property type="entry name" value="KH_N4BP1_1st"/>
</dbReference>
<feature type="region of interest" description="Disordered" evidence="2">
    <location>
        <begin position="662"/>
        <end position="700"/>
    </location>
</feature>